<sequence>MFDLVTSTPDDRAHLLSGPTVALSLASSHEGLPVYTIPNLPRRMLFALSTVAAHQLSHQTTTAAYHPSGRFDHTTNRTVHLPAGSANPAALEYALQWMKQVCRRRELTLYPYPNNANANADYALIPRRDSFRHAILTYQAAIALGATHVERAYARYLCDDIAVADAAQLPGEREVRMAVVALGDANVVVRALRRRVAGARAEVRTVGARGVRYVPQVDGTVEEMVEEEVEEPVEVREMRELVDMFGELVLE</sequence>
<evidence type="ECO:0000313" key="1">
    <source>
        <dbReference type="EMBL" id="KAF2084535.1"/>
    </source>
</evidence>
<comment type="caution">
    <text evidence="1">The sequence shown here is derived from an EMBL/GenBank/DDBJ whole genome shotgun (WGS) entry which is preliminary data.</text>
</comment>
<dbReference type="EMBL" id="ML978740">
    <property type="protein sequence ID" value="KAF2084535.1"/>
    <property type="molecule type" value="Genomic_DNA"/>
</dbReference>
<protein>
    <submittedName>
        <fullName evidence="1">Uncharacterized protein</fullName>
    </submittedName>
</protein>
<dbReference type="OrthoDB" id="10571623at2759"/>
<keyword evidence="2" id="KW-1185">Reference proteome</keyword>
<proteinExistence type="predicted"/>
<gene>
    <name evidence="1" type="ORF">K490DRAFT_68654</name>
</gene>
<organism evidence="1 2">
    <name type="scientific">Saccharata proteae CBS 121410</name>
    <dbReference type="NCBI Taxonomy" id="1314787"/>
    <lineage>
        <taxon>Eukaryota</taxon>
        <taxon>Fungi</taxon>
        <taxon>Dikarya</taxon>
        <taxon>Ascomycota</taxon>
        <taxon>Pezizomycotina</taxon>
        <taxon>Dothideomycetes</taxon>
        <taxon>Dothideomycetes incertae sedis</taxon>
        <taxon>Botryosphaeriales</taxon>
        <taxon>Saccharataceae</taxon>
        <taxon>Saccharata</taxon>
    </lineage>
</organism>
<accession>A0A9P4HMU5</accession>
<dbReference type="AlphaFoldDB" id="A0A9P4HMU5"/>
<name>A0A9P4HMU5_9PEZI</name>
<dbReference type="Proteomes" id="UP000799776">
    <property type="component" value="Unassembled WGS sequence"/>
</dbReference>
<evidence type="ECO:0000313" key="2">
    <source>
        <dbReference type="Proteomes" id="UP000799776"/>
    </source>
</evidence>
<reference evidence="1" key="1">
    <citation type="journal article" date="2020" name="Stud. Mycol.">
        <title>101 Dothideomycetes genomes: a test case for predicting lifestyles and emergence of pathogens.</title>
        <authorList>
            <person name="Haridas S."/>
            <person name="Albert R."/>
            <person name="Binder M."/>
            <person name="Bloem J."/>
            <person name="Labutti K."/>
            <person name="Salamov A."/>
            <person name="Andreopoulos B."/>
            <person name="Baker S."/>
            <person name="Barry K."/>
            <person name="Bills G."/>
            <person name="Bluhm B."/>
            <person name="Cannon C."/>
            <person name="Castanera R."/>
            <person name="Culley D."/>
            <person name="Daum C."/>
            <person name="Ezra D."/>
            <person name="Gonzalez J."/>
            <person name="Henrissat B."/>
            <person name="Kuo A."/>
            <person name="Liang C."/>
            <person name="Lipzen A."/>
            <person name="Lutzoni F."/>
            <person name="Magnuson J."/>
            <person name="Mondo S."/>
            <person name="Nolan M."/>
            <person name="Ohm R."/>
            <person name="Pangilinan J."/>
            <person name="Park H.-J."/>
            <person name="Ramirez L."/>
            <person name="Alfaro M."/>
            <person name="Sun H."/>
            <person name="Tritt A."/>
            <person name="Yoshinaga Y."/>
            <person name="Zwiers L.-H."/>
            <person name="Turgeon B."/>
            <person name="Goodwin S."/>
            <person name="Spatafora J."/>
            <person name="Crous P."/>
            <person name="Grigoriev I."/>
        </authorList>
    </citation>
    <scope>NUCLEOTIDE SEQUENCE</scope>
    <source>
        <strain evidence="1">CBS 121410</strain>
    </source>
</reference>